<dbReference type="InterPro" id="IPR000182">
    <property type="entry name" value="GNAT_dom"/>
</dbReference>
<evidence type="ECO:0000313" key="2">
    <source>
        <dbReference type="EMBL" id="MEI4770255.1"/>
    </source>
</evidence>
<comment type="caution">
    <text evidence="2">The sequence shown here is derived from an EMBL/GenBank/DDBJ whole genome shotgun (WGS) entry which is preliminary data.</text>
</comment>
<proteinExistence type="predicted"/>
<dbReference type="PANTHER" id="PTHR43617">
    <property type="entry name" value="L-AMINO ACID N-ACETYLTRANSFERASE"/>
    <property type="match status" value="1"/>
</dbReference>
<dbReference type="Pfam" id="PF00583">
    <property type="entry name" value="Acetyltransf_1"/>
    <property type="match status" value="1"/>
</dbReference>
<organism evidence="2 3">
    <name type="scientific">Psychrobacillus mangrovi</name>
    <dbReference type="NCBI Taxonomy" id="3117745"/>
    <lineage>
        <taxon>Bacteria</taxon>
        <taxon>Bacillati</taxon>
        <taxon>Bacillota</taxon>
        <taxon>Bacilli</taxon>
        <taxon>Bacillales</taxon>
        <taxon>Bacillaceae</taxon>
        <taxon>Psychrobacillus</taxon>
    </lineage>
</organism>
<dbReference type="PROSITE" id="PS51186">
    <property type="entry name" value="GNAT"/>
    <property type="match status" value="1"/>
</dbReference>
<evidence type="ECO:0000259" key="1">
    <source>
        <dbReference type="PROSITE" id="PS51186"/>
    </source>
</evidence>
<gene>
    <name evidence="2" type="ORF">WAX74_11475</name>
</gene>
<accession>A0ABU8F5K3</accession>
<dbReference type="EMBL" id="JBAWSY010000007">
    <property type="protein sequence ID" value="MEI4770255.1"/>
    <property type="molecule type" value="Genomic_DNA"/>
</dbReference>
<dbReference type="SUPFAM" id="SSF55729">
    <property type="entry name" value="Acyl-CoA N-acyltransferases (Nat)"/>
    <property type="match status" value="1"/>
</dbReference>
<dbReference type="RefSeq" id="WP_336497810.1">
    <property type="nucleotide sequence ID" value="NZ_JBAWSY010000007.1"/>
</dbReference>
<reference evidence="2 3" key="1">
    <citation type="submission" date="2024-01" db="EMBL/GenBank/DDBJ databases">
        <title>Seven novel Bacillus-like species.</title>
        <authorList>
            <person name="Liu G."/>
        </authorList>
    </citation>
    <scope>NUCLEOTIDE SEQUENCE [LARGE SCALE GENOMIC DNA]</scope>
    <source>
        <strain evidence="2 3">FJAT-51614</strain>
    </source>
</reference>
<dbReference type="CDD" id="cd04301">
    <property type="entry name" value="NAT_SF"/>
    <property type="match status" value="1"/>
</dbReference>
<dbReference type="InterPro" id="IPR016181">
    <property type="entry name" value="Acyl_CoA_acyltransferase"/>
</dbReference>
<evidence type="ECO:0000313" key="3">
    <source>
        <dbReference type="Proteomes" id="UP001364890"/>
    </source>
</evidence>
<name>A0ABU8F5K3_9BACI</name>
<sequence>MNLVDITKENWLKIVFLTTNENGHATITEKFVASNALSIVQSMFESGWIIKGIQVDEKLIGFTMYGFSEDYSKYEICRLMIDRKYQEKGYGKKAIGMILEEMKKIEDCDAIYLSTEPENGIARKLYESFGFKETGEIIEGEVEYCLKLV</sequence>
<dbReference type="PANTHER" id="PTHR43617:SF2">
    <property type="entry name" value="UPF0039 PROTEIN SLL0451"/>
    <property type="match status" value="1"/>
</dbReference>
<dbReference type="Proteomes" id="UP001364890">
    <property type="component" value="Unassembled WGS sequence"/>
</dbReference>
<feature type="domain" description="N-acetyltransferase" evidence="1">
    <location>
        <begin position="1"/>
        <end position="149"/>
    </location>
</feature>
<protein>
    <submittedName>
        <fullName evidence="2">GNAT family N-acetyltransferase</fullName>
    </submittedName>
</protein>
<dbReference type="InterPro" id="IPR050276">
    <property type="entry name" value="MshD_Acetyltransferase"/>
</dbReference>
<keyword evidence="3" id="KW-1185">Reference proteome</keyword>
<dbReference type="Gene3D" id="3.40.630.30">
    <property type="match status" value="1"/>
</dbReference>